<dbReference type="AlphaFoldDB" id="B2JLH8"/>
<sequence precursor="true">MAVRSKVSLCFAVMCLLCDLVDAFGGATFNSSSANAMDFDGAQTSRLPAVNAGRTTRHAHSVVSRSRTRRTRCEVARSACRPLASHCRHKSMASVGHVRPRCSVIHRRRRERLYAHRNPPAPGQLVTRASEATLVPRCTNGCDLAAGEVLSRDVMRPVESERVAQAPRAPDFGGWFGSERPLTVSVRESASTVEQTIAVNVATADQTDGAAKLMLLSAALPATPPLSEWNASSPVAATSR</sequence>
<gene>
    <name evidence="2" type="ordered locus">Bphy_3458</name>
</gene>
<name>B2JLH8_PARP8</name>
<evidence type="ECO:0000313" key="2">
    <source>
        <dbReference type="EMBL" id="ACC72611.1"/>
    </source>
</evidence>
<protein>
    <recommendedName>
        <fullName evidence="4">Secreted protein</fullName>
    </recommendedName>
</protein>
<dbReference type="Proteomes" id="UP000001192">
    <property type="component" value="Chromosome 2"/>
</dbReference>
<evidence type="ECO:0000256" key="1">
    <source>
        <dbReference type="SAM" id="SignalP"/>
    </source>
</evidence>
<keyword evidence="1" id="KW-0732">Signal</keyword>
<evidence type="ECO:0000313" key="3">
    <source>
        <dbReference type="Proteomes" id="UP000001192"/>
    </source>
</evidence>
<feature type="signal peptide" evidence="1">
    <location>
        <begin position="1"/>
        <end position="23"/>
    </location>
</feature>
<keyword evidence="3" id="KW-1185">Reference proteome</keyword>
<feature type="chain" id="PRO_5002779417" description="Secreted protein" evidence="1">
    <location>
        <begin position="24"/>
        <end position="240"/>
    </location>
</feature>
<dbReference type="EMBL" id="CP001044">
    <property type="protein sequence ID" value="ACC72611.1"/>
    <property type="molecule type" value="Genomic_DNA"/>
</dbReference>
<proteinExistence type="predicted"/>
<organism evidence="2 3">
    <name type="scientific">Paraburkholderia phymatum (strain DSM 17167 / CIP 108236 / LMG 21445 / STM815)</name>
    <name type="common">Burkholderia phymatum</name>
    <dbReference type="NCBI Taxonomy" id="391038"/>
    <lineage>
        <taxon>Bacteria</taxon>
        <taxon>Pseudomonadati</taxon>
        <taxon>Pseudomonadota</taxon>
        <taxon>Betaproteobacteria</taxon>
        <taxon>Burkholderiales</taxon>
        <taxon>Burkholderiaceae</taxon>
        <taxon>Paraburkholderia</taxon>
    </lineage>
</organism>
<reference evidence="3" key="1">
    <citation type="journal article" date="2014" name="Stand. Genomic Sci.">
        <title>Complete genome sequence of Burkholderia phymatum STM815(T), a broad host range and efficient nitrogen-fixing symbiont of Mimosa species.</title>
        <authorList>
            <person name="Moulin L."/>
            <person name="Klonowska A."/>
            <person name="Caroline B."/>
            <person name="Booth K."/>
            <person name="Vriezen J.A."/>
            <person name="Melkonian R."/>
            <person name="James E.K."/>
            <person name="Young J.P."/>
            <person name="Bena G."/>
            <person name="Hauser L."/>
            <person name="Land M."/>
            <person name="Kyrpides N."/>
            <person name="Bruce D."/>
            <person name="Chain P."/>
            <person name="Copeland A."/>
            <person name="Pitluck S."/>
            <person name="Woyke T."/>
            <person name="Lizotte-Waniewski M."/>
            <person name="Bristow J."/>
            <person name="Riley M."/>
        </authorList>
    </citation>
    <scope>NUCLEOTIDE SEQUENCE [LARGE SCALE GENOMIC DNA]</scope>
    <source>
        <strain evidence="3">DSM 17167 / CIP 108236 / LMG 21445 / STM815</strain>
    </source>
</reference>
<dbReference type="HOGENOM" id="CLU_1154697_0_0_4"/>
<dbReference type="KEGG" id="bph:Bphy_3458"/>
<accession>B2JLH8</accession>
<evidence type="ECO:0008006" key="4">
    <source>
        <dbReference type="Google" id="ProtNLM"/>
    </source>
</evidence>